<dbReference type="PROSITE" id="PS51318">
    <property type="entry name" value="TAT"/>
    <property type="match status" value="1"/>
</dbReference>
<dbReference type="Proteomes" id="UP001447516">
    <property type="component" value="Unassembled WGS sequence"/>
</dbReference>
<reference evidence="2 3" key="1">
    <citation type="submission" date="2024-05" db="EMBL/GenBank/DDBJ databases">
        <title>Microbispora sp.ZYX-F-249.</title>
        <authorList>
            <person name="Xie H."/>
        </authorList>
    </citation>
    <scope>NUCLEOTIDE SEQUENCE [LARGE SCALE GENOMIC DNA]</scope>
    <source>
        <strain evidence="2 3">ZYX-F-249</strain>
    </source>
</reference>
<evidence type="ECO:0000313" key="2">
    <source>
        <dbReference type="EMBL" id="MEN3537093.1"/>
    </source>
</evidence>
<keyword evidence="3" id="KW-1185">Reference proteome</keyword>
<dbReference type="RefSeq" id="WP_346227072.1">
    <property type="nucleotide sequence ID" value="NZ_JBDJAW010000014.1"/>
</dbReference>
<name>A0ABV0AR69_9ACTN</name>
<feature type="chain" id="PRO_5047457435" description="Peptidase inhibitor family I36" evidence="1">
    <location>
        <begin position="31"/>
        <end position="169"/>
    </location>
</feature>
<proteinExistence type="predicted"/>
<comment type="caution">
    <text evidence="2">The sequence shown here is derived from an EMBL/GenBank/DDBJ whole genome shotgun (WGS) entry which is preliminary data.</text>
</comment>
<evidence type="ECO:0008006" key="4">
    <source>
        <dbReference type="Google" id="ProtNLM"/>
    </source>
</evidence>
<gene>
    <name evidence="2" type="ORF">AAH991_18410</name>
</gene>
<accession>A0ABV0AR69</accession>
<feature type="signal peptide" evidence="1">
    <location>
        <begin position="1"/>
        <end position="30"/>
    </location>
</feature>
<dbReference type="EMBL" id="JBDJAW010000014">
    <property type="protein sequence ID" value="MEN3537093.1"/>
    <property type="molecule type" value="Genomic_DNA"/>
</dbReference>
<organism evidence="2 3">
    <name type="scientific">Microbispora maris</name>
    <dbReference type="NCBI Taxonomy" id="3144104"/>
    <lineage>
        <taxon>Bacteria</taxon>
        <taxon>Bacillati</taxon>
        <taxon>Actinomycetota</taxon>
        <taxon>Actinomycetes</taxon>
        <taxon>Streptosporangiales</taxon>
        <taxon>Streptosporangiaceae</taxon>
        <taxon>Microbispora</taxon>
    </lineage>
</organism>
<dbReference type="InterPro" id="IPR006311">
    <property type="entry name" value="TAT_signal"/>
</dbReference>
<evidence type="ECO:0000313" key="3">
    <source>
        <dbReference type="Proteomes" id="UP001447516"/>
    </source>
</evidence>
<keyword evidence="1" id="KW-0732">Signal</keyword>
<sequence>MRESRRIALASFLGAAAAATALISPSAALAAGPAPIPPSADTSALSPQQLELLQSGSPKTIAVDPRTAKVLSVTEGGMVTPMISQNNICNSGDFCYYSGQVPYANQGFYGSAGTKTGSWPYRSAFNTGNYTGRGCWTYQGASPCSGPWSPNTYITFSGARVTGTSVTLY</sequence>
<protein>
    <recommendedName>
        <fullName evidence="4">Peptidase inhibitor family I36</fullName>
    </recommendedName>
</protein>
<evidence type="ECO:0000256" key="1">
    <source>
        <dbReference type="SAM" id="SignalP"/>
    </source>
</evidence>